<reference evidence="8" key="1">
    <citation type="submission" date="2015-04" db="EMBL/GenBank/DDBJ databases">
        <authorList>
            <person name="Syromyatnikov M.Y."/>
            <person name="Popov V.N."/>
        </authorList>
    </citation>
    <scope>NUCLEOTIDE SEQUENCE</scope>
    <source>
        <strain evidence="8">MO-1</strain>
    </source>
</reference>
<dbReference type="InterPro" id="IPR025662">
    <property type="entry name" value="Sigma_54_int_dom_ATP-bd_1"/>
</dbReference>
<dbReference type="Pfam" id="PF00072">
    <property type="entry name" value="Response_reg"/>
    <property type="match status" value="1"/>
</dbReference>
<dbReference type="FunFam" id="3.40.50.300:FF:000006">
    <property type="entry name" value="DNA-binding transcriptional regulator NtrC"/>
    <property type="match status" value="1"/>
</dbReference>
<dbReference type="GO" id="GO:0043565">
    <property type="term" value="F:sequence-specific DNA binding"/>
    <property type="evidence" value="ECO:0007669"/>
    <property type="project" value="InterPro"/>
</dbReference>
<dbReference type="CDD" id="cd00009">
    <property type="entry name" value="AAA"/>
    <property type="match status" value="1"/>
</dbReference>
<feature type="domain" description="Response regulatory" evidence="7">
    <location>
        <begin position="1"/>
        <end position="115"/>
    </location>
</feature>
<dbReference type="InterPro" id="IPR001789">
    <property type="entry name" value="Sig_transdc_resp-reg_receiver"/>
</dbReference>
<feature type="modified residue" description="4-aspartylphosphate" evidence="5">
    <location>
        <position position="48"/>
    </location>
</feature>
<evidence type="ECO:0000259" key="7">
    <source>
        <dbReference type="PROSITE" id="PS50110"/>
    </source>
</evidence>
<dbReference type="GO" id="GO:0005524">
    <property type="term" value="F:ATP binding"/>
    <property type="evidence" value="ECO:0007669"/>
    <property type="project" value="UniProtKB-KW"/>
</dbReference>
<keyword evidence="4" id="KW-0804">Transcription</keyword>
<dbReference type="PROSITE" id="PS50045">
    <property type="entry name" value="SIGMA54_INTERACT_4"/>
    <property type="match status" value="1"/>
</dbReference>
<proteinExistence type="predicted"/>
<keyword evidence="2" id="KW-0067">ATP-binding</keyword>
<dbReference type="PANTHER" id="PTHR32071">
    <property type="entry name" value="TRANSCRIPTIONAL REGULATORY PROTEIN"/>
    <property type="match status" value="1"/>
</dbReference>
<dbReference type="SUPFAM" id="SSF52540">
    <property type="entry name" value="P-loop containing nucleoside triphosphate hydrolases"/>
    <property type="match status" value="1"/>
</dbReference>
<keyword evidence="1" id="KW-0547">Nucleotide-binding</keyword>
<dbReference type="PROSITE" id="PS00675">
    <property type="entry name" value="SIGMA54_INTERACT_1"/>
    <property type="match status" value="1"/>
</dbReference>
<accession>A0A1S7LIQ9</accession>
<dbReference type="InterPro" id="IPR011006">
    <property type="entry name" value="CheY-like_superfamily"/>
</dbReference>
<dbReference type="AlphaFoldDB" id="A0A1S7LIQ9"/>
<dbReference type="Pfam" id="PF02954">
    <property type="entry name" value="HTH_8"/>
    <property type="match status" value="1"/>
</dbReference>
<dbReference type="Gene3D" id="1.10.8.60">
    <property type="match status" value="1"/>
</dbReference>
<dbReference type="InterPro" id="IPR027417">
    <property type="entry name" value="P-loop_NTPase"/>
</dbReference>
<gene>
    <name evidence="8" type="ORF">MAGMO_1812</name>
</gene>
<keyword evidence="5" id="KW-0597">Phosphoprotein</keyword>
<dbReference type="InterPro" id="IPR025943">
    <property type="entry name" value="Sigma_54_int_dom_ATP-bd_2"/>
</dbReference>
<dbReference type="SUPFAM" id="SSF46689">
    <property type="entry name" value="Homeodomain-like"/>
    <property type="match status" value="1"/>
</dbReference>
<dbReference type="EMBL" id="LO017727">
    <property type="protein sequence ID" value="CRH05989.1"/>
    <property type="molecule type" value="Genomic_DNA"/>
</dbReference>
<dbReference type="InterPro" id="IPR002078">
    <property type="entry name" value="Sigma_54_int"/>
</dbReference>
<dbReference type="SUPFAM" id="SSF52172">
    <property type="entry name" value="CheY-like"/>
    <property type="match status" value="1"/>
</dbReference>
<feature type="domain" description="Sigma-54 factor interaction" evidence="6">
    <location>
        <begin position="155"/>
        <end position="383"/>
    </location>
</feature>
<dbReference type="SMART" id="SM00448">
    <property type="entry name" value="REC"/>
    <property type="match status" value="1"/>
</dbReference>
<organism evidence="8">
    <name type="scientific">Magnetococcus massalia (strain MO-1)</name>
    <dbReference type="NCBI Taxonomy" id="451514"/>
    <lineage>
        <taxon>Bacteria</taxon>
        <taxon>Pseudomonadati</taxon>
        <taxon>Pseudomonadota</taxon>
        <taxon>Magnetococcia</taxon>
        <taxon>Magnetococcales</taxon>
        <taxon>Magnetococcaceae</taxon>
        <taxon>Magnetococcus</taxon>
    </lineage>
</organism>
<dbReference type="InterPro" id="IPR002197">
    <property type="entry name" value="HTH_Fis"/>
</dbReference>
<dbReference type="Pfam" id="PF25601">
    <property type="entry name" value="AAA_lid_14"/>
    <property type="match status" value="1"/>
</dbReference>
<dbReference type="GO" id="GO:0000160">
    <property type="term" value="P:phosphorelay signal transduction system"/>
    <property type="evidence" value="ECO:0007669"/>
    <property type="project" value="UniProtKB-KW"/>
</dbReference>
<evidence type="ECO:0000313" key="8">
    <source>
        <dbReference type="EMBL" id="CRH05989.1"/>
    </source>
</evidence>
<protein>
    <submittedName>
        <fullName evidence="8">Putative Two component, sigma54 specific, transcriptional regulator</fullName>
    </submittedName>
</protein>
<dbReference type="InterPro" id="IPR058031">
    <property type="entry name" value="AAA_lid_NorR"/>
</dbReference>
<keyword evidence="3" id="KW-0805">Transcription regulation</keyword>
<dbReference type="Gene3D" id="3.40.50.300">
    <property type="entry name" value="P-loop containing nucleotide triphosphate hydrolases"/>
    <property type="match status" value="1"/>
</dbReference>
<evidence type="ECO:0000256" key="2">
    <source>
        <dbReference type="ARBA" id="ARBA00022840"/>
    </source>
</evidence>
<dbReference type="InterPro" id="IPR003593">
    <property type="entry name" value="AAA+_ATPase"/>
</dbReference>
<dbReference type="Pfam" id="PF00158">
    <property type="entry name" value="Sigma54_activat"/>
    <property type="match status" value="1"/>
</dbReference>
<evidence type="ECO:0000256" key="3">
    <source>
        <dbReference type="ARBA" id="ARBA00023015"/>
    </source>
</evidence>
<sequence length="483" mass="54095">MIVDDDPFNVQLLQELLHDTYELRVAKSGEQAVQLCRQENQPNLILLDIELPDMDGYATCQTLKGQESTAHIPVIFITVKGLETDETKGFEVGAVDYITKPFSPTVIKARIHTHLSVQRSLLQAQELLSLRNEVKHLTQGLLKDTLQQPDAFAAIITQHPSMFALFRYMEALAKTNEPILIQGESGTGKELIADALHKLNGRSGKQVSVNVAGLDDFTFSDTLFGHRRGAFTGADSNRDGFIAQAEGGTLFLDEIGDLSNTSQIKLLRVIQERRYYPLGMDQSRPMDVFLICATHQNLEEKVKEGSFRQDLYFRLNSHRIALPALKDRLDDLPYLVEHFIQESAQILGKEPPIASKRMMLELDCRTYPGNVRELRGTIFDAMVQHQSNQELELPGTQGAAPMNLTLETPDSAPKDMESYLDQMDGFPTLDQMERQLVTLALAKTNGNQKLAASLLGLSRQALNRRLNRRLKDLNGSPDSKPLE</sequence>
<dbReference type="PRINTS" id="PR01590">
    <property type="entry name" value="HTHFIS"/>
</dbReference>
<dbReference type="PROSITE" id="PS50110">
    <property type="entry name" value="RESPONSE_REGULATORY"/>
    <property type="match status" value="1"/>
</dbReference>
<evidence type="ECO:0000259" key="6">
    <source>
        <dbReference type="PROSITE" id="PS50045"/>
    </source>
</evidence>
<dbReference type="PROSITE" id="PS00676">
    <property type="entry name" value="SIGMA54_INTERACT_2"/>
    <property type="match status" value="1"/>
</dbReference>
<evidence type="ECO:0000256" key="1">
    <source>
        <dbReference type="ARBA" id="ARBA00022741"/>
    </source>
</evidence>
<dbReference type="Gene3D" id="3.40.50.2300">
    <property type="match status" value="1"/>
</dbReference>
<dbReference type="GO" id="GO:0006355">
    <property type="term" value="P:regulation of DNA-templated transcription"/>
    <property type="evidence" value="ECO:0007669"/>
    <property type="project" value="InterPro"/>
</dbReference>
<evidence type="ECO:0000256" key="5">
    <source>
        <dbReference type="PROSITE-ProRule" id="PRU00169"/>
    </source>
</evidence>
<dbReference type="PANTHER" id="PTHR32071:SF13">
    <property type="entry name" value="RESPONSE REGULATOR HSFA"/>
    <property type="match status" value="1"/>
</dbReference>
<dbReference type="Gene3D" id="1.10.10.60">
    <property type="entry name" value="Homeodomain-like"/>
    <property type="match status" value="1"/>
</dbReference>
<dbReference type="SMART" id="SM00382">
    <property type="entry name" value="AAA"/>
    <property type="match status" value="1"/>
</dbReference>
<dbReference type="InterPro" id="IPR009057">
    <property type="entry name" value="Homeodomain-like_sf"/>
</dbReference>
<evidence type="ECO:0000256" key="4">
    <source>
        <dbReference type="ARBA" id="ARBA00023163"/>
    </source>
</evidence>
<name>A0A1S7LIQ9_MAGMO</name>